<dbReference type="GO" id="GO:0006412">
    <property type="term" value="P:translation"/>
    <property type="evidence" value="ECO:0007669"/>
    <property type="project" value="InterPro"/>
</dbReference>
<dbReference type="OrthoDB" id="432645at2759"/>
<evidence type="ECO:0000256" key="8">
    <source>
        <dbReference type="ARBA" id="ARBA00035359"/>
    </source>
</evidence>
<dbReference type="Gene3D" id="2.30.30.790">
    <property type="match status" value="1"/>
</dbReference>
<dbReference type="Proteomes" id="UP000242457">
    <property type="component" value="Unassembled WGS sequence"/>
</dbReference>
<evidence type="ECO:0000313" key="10">
    <source>
        <dbReference type="Proteomes" id="UP000242457"/>
    </source>
</evidence>
<keyword evidence="3" id="KW-0809">Transit peptide</keyword>
<dbReference type="EMBL" id="KZ288356">
    <property type="protein sequence ID" value="PBC27205.1"/>
    <property type="molecule type" value="Genomic_DNA"/>
</dbReference>
<protein>
    <recommendedName>
        <fullName evidence="7">Large ribosomal subunit protein bL19m</fullName>
    </recommendedName>
    <alternativeName>
        <fullName evidence="8">39S ribosomal protein L19, mitochondrial</fullName>
    </alternativeName>
</protein>
<dbReference type="STRING" id="94128.A0A2A3E668"/>
<evidence type="ECO:0000256" key="5">
    <source>
        <dbReference type="ARBA" id="ARBA00023128"/>
    </source>
</evidence>
<evidence type="ECO:0000256" key="7">
    <source>
        <dbReference type="ARBA" id="ARBA00035288"/>
    </source>
</evidence>
<dbReference type="PRINTS" id="PR00061">
    <property type="entry name" value="RIBOSOMALL19"/>
</dbReference>
<dbReference type="InterPro" id="IPR001857">
    <property type="entry name" value="Ribosomal_bL19"/>
</dbReference>
<dbReference type="AlphaFoldDB" id="A0A2A3E668"/>
<dbReference type="InterPro" id="IPR038657">
    <property type="entry name" value="Ribosomal_bL19_sf"/>
</dbReference>
<evidence type="ECO:0000313" key="9">
    <source>
        <dbReference type="EMBL" id="PBC27205.1"/>
    </source>
</evidence>
<keyword evidence="10" id="KW-1185">Reference proteome</keyword>
<gene>
    <name evidence="9" type="ORF">APICC_00951</name>
</gene>
<accession>A0A2A3E668</accession>
<keyword evidence="4 9" id="KW-0689">Ribosomal protein</keyword>
<dbReference type="FunFam" id="2.30.30.790:FF:000002">
    <property type="entry name" value="39S ribosomal protein L19, mitochondrial"/>
    <property type="match status" value="1"/>
</dbReference>
<evidence type="ECO:0000256" key="2">
    <source>
        <dbReference type="ARBA" id="ARBA00005781"/>
    </source>
</evidence>
<reference evidence="9 10" key="1">
    <citation type="submission" date="2014-07" db="EMBL/GenBank/DDBJ databases">
        <title>Genomic and transcriptomic analysis on Apis cerana provide comprehensive insights into honey bee biology.</title>
        <authorList>
            <person name="Diao Q."/>
            <person name="Sun L."/>
            <person name="Zheng H."/>
            <person name="Zheng H."/>
            <person name="Xu S."/>
            <person name="Wang S."/>
            <person name="Zeng Z."/>
            <person name="Hu F."/>
            <person name="Su S."/>
            <person name="Wu J."/>
        </authorList>
    </citation>
    <scope>NUCLEOTIDE SEQUENCE [LARGE SCALE GENOMIC DNA]</scope>
    <source>
        <tissue evidence="9">Pupae without intestine</tissue>
    </source>
</reference>
<sequence length="299" mass="35734">MIIFSKYLCNRIWQKLTFIKILDKEFKVFSTLKQEKTQLEDNNNSEMENNKLNDSLSFVNYRFIYPEFLPDPNPLYRNNIREKLERMDMLNRRSVLNIPEFYVGSVLAVTYSDLHANEKINKFVGICILRKGSGLRSSFLLRNVVNGEGVEVSYDLYDPAIQKIDCLKLEKRLDDELLYLRDAPLEYSTFPFDMEMESTFSKSVPINKIKIPLNPLPWSEKWERKNLKGVRDLIVNEKRRKKAEAQSKPWEKYDLMKTYRETIPEEEQLEIFSDVHTELRHLEVQKNIIKRKYMLKRQK</sequence>
<dbReference type="GO" id="GO:0003735">
    <property type="term" value="F:structural constituent of ribosome"/>
    <property type="evidence" value="ECO:0007669"/>
    <property type="project" value="InterPro"/>
</dbReference>
<keyword evidence="6" id="KW-0687">Ribonucleoprotein</keyword>
<dbReference type="GO" id="GO:0005762">
    <property type="term" value="C:mitochondrial large ribosomal subunit"/>
    <property type="evidence" value="ECO:0007669"/>
    <property type="project" value="TreeGrafter"/>
</dbReference>
<dbReference type="InterPro" id="IPR008991">
    <property type="entry name" value="Translation_prot_SH3-like_sf"/>
</dbReference>
<comment type="subcellular location">
    <subcellularLocation>
        <location evidence="1">Mitochondrion</location>
    </subcellularLocation>
</comment>
<dbReference type="SUPFAM" id="SSF50104">
    <property type="entry name" value="Translation proteins SH3-like domain"/>
    <property type="match status" value="1"/>
</dbReference>
<evidence type="ECO:0000256" key="3">
    <source>
        <dbReference type="ARBA" id="ARBA00022946"/>
    </source>
</evidence>
<proteinExistence type="inferred from homology"/>
<evidence type="ECO:0000256" key="4">
    <source>
        <dbReference type="ARBA" id="ARBA00022980"/>
    </source>
</evidence>
<evidence type="ECO:0000256" key="6">
    <source>
        <dbReference type="ARBA" id="ARBA00023274"/>
    </source>
</evidence>
<comment type="similarity">
    <text evidence="2">Belongs to the bacterial ribosomal protein bL19 family.</text>
</comment>
<dbReference type="PANTHER" id="PTHR15680">
    <property type="entry name" value="RIBOSOMAL PROTEIN L19"/>
    <property type="match status" value="1"/>
</dbReference>
<organism evidence="9 10">
    <name type="scientific">Apis cerana cerana</name>
    <name type="common">Oriental honeybee</name>
    <dbReference type="NCBI Taxonomy" id="94128"/>
    <lineage>
        <taxon>Eukaryota</taxon>
        <taxon>Metazoa</taxon>
        <taxon>Ecdysozoa</taxon>
        <taxon>Arthropoda</taxon>
        <taxon>Hexapoda</taxon>
        <taxon>Insecta</taxon>
        <taxon>Pterygota</taxon>
        <taxon>Neoptera</taxon>
        <taxon>Endopterygota</taxon>
        <taxon>Hymenoptera</taxon>
        <taxon>Apocrita</taxon>
        <taxon>Aculeata</taxon>
        <taxon>Apoidea</taxon>
        <taxon>Anthophila</taxon>
        <taxon>Apidae</taxon>
        <taxon>Apis</taxon>
    </lineage>
</organism>
<dbReference type="Pfam" id="PF01245">
    <property type="entry name" value="Ribosomal_L19"/>
    <property type="match status" value="1"/>
</dbReference>
<dbReference type="PANTHER" id="PTHR15680:SF9">
    <property type="entry name" value="LARGE RIBOSOMAL SUBUNIT PROTEIN BL19M"/>
    <property type="match status" value="1"/>
</dbReference>
<keyword evidence="5" id="KW-0496">Mitochondrion</keyword>
<name>A0A2A3E668_APICC</name>
<evidence type="ECO:0000256" key="1">
    <source>
        <dbReference type="ARBA" id="ARBA00004173"/>
    </source>
</evidence>